<protein>
    <submittedName>
        <fullName evidence="2">Molybdenum hydroxylase accessory protein, YgfJ family</fullName>
    </submittedName>
</protein>
<reference evidence="2 3" key="1">
    <citation type="submission" date="2019-02" db="EMBL/GenBank/DDBJ databases">
        <authorList>
            <consortium name="Pathogen Informatics"/>
        </authorList>
    </citation>
    <scope>NUCLEOTIDE SEQUENCE [LARGE SCALE GENOMIC DNA]</scope>
    <source>
        <strain evidence="2 3">3012STDY6756503</strain>
    </source>
</reference>
<name>A0ABD7V845_9ACTN</name>
<sequence>MHDDAIDHSTSGEAPGAKVLGAVLAAGAGSRYGEPKILAHDGDWLGLAVAALRDGGCDEVVVAMGAAIVEPPRGASALIVEDWSKGVGHSVAAMLGEALARSGRYSVLLHTVDTPDVGGAVVSRVLDAAGHRADALVRAVFDGRPGHPVYLGADHLRPAVEVIGGDVGAQPYLRGHEVREVECSDLASGIDIDVPD</sequence>
<organism evidence="2 3">
    <name type="scientific">Gordonia paraffinivorans</name>
    <dbReference type="NCBI Taxonomy" id="175628"/>
    <lineage>
        <taxon>Bacteria</taxon>
        <taxon>Bacillati</taxon>
        <taxon>Actinomycetota</taxon>
        <taxon>Actinomycetes</taxon>
        <taxon>Mycobacteriales</taxon>
        <taxon>Gordoniaceae</taxon>
        <taxon>Gordonia</taxon>
    </lineage>
</organism>
<evidence type="ECO:0000313" key="2">
    <source>
        <dbReference type="EMBL" id="VFA90435.1"/>
    </source>
</evidence>
<evidence type="ECO:0000313" key="3">
    <source>
        <dbReference type="Proteomes" id="UP000360750"/>
    </source>
</evidence>
<dbReference type="GO" id="GO:0016779">
    <property type="term" value="F:nucleotidyltransferase activity"/>
    <property type="evidence" value="ECO:0007669"/>
    <property type="project" value="UniProtKB-ARBA"/>
</dbReference>
<dbReference type="Pfam" id="PF12804">
    <property type="entry name" value="NTP_transf_3"/>
    <property type="match status" value="1"/>
</dbReference>
<evidence type="ECO:0000259" key="1">
    <source>
        <dbReference type="Pfam" id="PF12804"/>
    </source>
</evidence>
<dbReference type="GeneID" id="60751989"/>
<dbReference type="SUPFAM" id="SSF53448">
    <property type="entry name" value="Nucleotide-diphospho-sugar transferases"/>
    <property type="match status" value="1"/>
</dbReference>
<proteinExistence type="predicted"/>
<dbReference type="AlphaFoldDB" id="A0ABD7V845"/>
<dbReference type="EMBL" id="CAACYD010000007">
    <property type="protein sequence ID" value="VFA90435.1"/>
    <property type="molecule type" value="Genomic_DNA"/>
</dbReference>
<comment type="caution">
    <text evidence="2">The sequence shown here is derived from an EMBL/GenBank/DDBJ whole genome shotgun (WGS) entry which is preliminary data.</text>
</comment>
<feature type="domain" description="MobA-like NTP transferase" evidence="1">
    <location>
        <begin position="21"/>
        <end position="176"/>
    </location>
</feature>
<dbReference type="InterPro" id="IPR029044">
    <property type="entry name" value="Nucleotide-diphossugar_trans"/>
</dbReference>
<dbReference type="Gene3D" id="3.90.550.10">
    <property type="entry name" value="Spore Coat Polysaccharide Biosynthesis Protein SpsA, Chain A"/>
    <property type="match status" value="1"/>
</dbReference>
<dbReference type="Proteomes" id="UP000360750">
    <property type="component" value="Unassembled WGS sequence"/>
</dbReference>
<dbReference type="PANTHER" id="PTHR43777:SF1">
    <property type="entry name" value="MOLYBDENUM COFACTOR CYTIDYLYLTRANSFERASE"/>
    <property type="match status" value="1"/>
</dbReference>
<dbReference type="InterPro" id="IPR025877">
    <property type="entry name" value="MobA-like_NTP_Trfase"/>
</dbReference>
<dbReference type="RefSeq" id="WP_131735268.1">
    <property type="nucleotide sequence ID" value="NZ_CAACYD010000007.1"/>
</dbReference>
<dbReference type="PANTHER" id="PTHR43777">
    <property type="entry name" value="MOLYBDENUM COFACTOR CYTIDYLYLTRANSFERASE"/>
    <property type="match status" value="1"/>
</dbReference>
<gene>
    <name evidence="2" type="ORF">NCTC8139_04019</name>
</gene>
<accession>A0ABD7V845</accession>